<sequence length="349" mass="40257">MWLLSTRGCSASRADLSFSSFPSRTKRRYHLRSGPWALAEASFLLVPQIWSDDCLASALYVASPGDTHWGWVEGYANIECWSLIVDSLQRWCIWFFSGCPNFRQQLPIVDQHKKFSVELWLCSLSAISSATEDHQQLVLRGVSVRHKEFPPLRMLSRISIRTLIPCSLKVLHTRDLKKVENQMTIKDQQLHKLIPIAEFQMHATAVFSFRNRVQELTTKLGTQHVKVDTSISVLLAIQNAFFLLRFIDYSTPGYNHQIYTFKFLLSTKLKLPISEFGTPRIFSLSHEDFGCALVQKLHSCTSDMYQIPFQQLDLITLPDFRISNWQRYIIPSSWLLFQKSEISGYALLS</sequence>
<evidence type="ECO:0000313" key="1">
    <source>
        <dbReference type="EMBL" id="KAG6468322.1"/>
    </source>
</evidence>
<protein>
    <submittedName>
        <fullName evidence="1">Uncharacterized protein</fullName>
    </submittedName>
</protein>
<dbReference type="AlphaFoldDB" id="A0A8J5C388"/>
<comment type="caution">
    <text evidence="1">The sequence shown here is derived from an EMBL/GenBank/DDBJ whole genome shotgun (WGS) entry which is preliminary data.</text>
</comment>
<name>A0A8J5C388_ZINOF</name>
<accession>A0A8J5C388</accession>
<proteinExistence type="predicted"/>
<reference evidence="1 2" key="1">
    <citation type="submission" date="2020-08" db="EMBL/GenBank/DDBJ databases">
        <title>Plant Genome Project.</title>
        <authorList>
            <person name="Zhang R.-G."/>
        </authorList>
    </citation>
    <scope>NUCLEOTIDE SEQUENCE [LARGE SCALE GENOMIC DNA]</scope>
    <source>
        <tissue evidence="1">Rhizome</tissue>
    </source>
</reference>
<gene>
    <name evidence="1" type="ORF">ZIOFF_072998</name>
</gene>
<keyword evidence="2" id="KW-1185">Reference proteome</keyword>
<organism evidence="1 2">
    <name type="scientific">Zingiber officinale</name>
    <name type="common">Ginger</name>
    <name type="synonym">Amomum zingiber</name>
    <dbReference type="NCBI Taxonomy" id="94328"/>
    <lineage>
        <taxon>Eukaryota</taxon>
        <taxon>Viridiplantae</taxon>
        <taxon>Streptophyta</taxon>
        <taxon>Embryophyta</taxon>
        <taxon>Tracheophyta</taxon>
        <taxon>Spermatophyta</taxon>
        <taxon>Magnoliopsida</taxon>
        <taxon>Liliopsida</taxon>
        <taxon>Zingiberales</taxon>
        <taxon>Zingiberaceae</taxon>
        <taxon>Zingiber</taxon>
    </lineage>
</organism>
<evidence type="ECO:0000313" key="2">
    <source>
        <dbReference type="Proteomes" id="UP000734854"/>
    </source>
</evidence>
<dbReference type="Proteomes" id="UP000734854">
    <property type="component" value="Unassembled WGS sequence"/>
</dbReference>
<dbReference type="EMBL" id="JACMSC010000022">
    <property type="protein sequence ID" value="KAG6468322.1"/>
    <property type="molecule type" value="Genomic_DNA"/>
</dbReference>